<dbReference type="RefSeq" id="WP_062657947.1">
    <property type="nucleotide sequence ID" value="NZ_BCSY01000065.1"/>
</dbReference>
<dbReference type="STRING" id="228230.RMCC_3972"/>
<evidence type="ECO:0000313" key="3">
    <source>
        <dbReference type="Proteomes" id="UP000069443"/>
    </source>
</evidence>
<dbReference type="Pfam" id="PF01740">
    <property type="entry name" value="STAS"/>
    <property type="match status" value="1"/>
</dbReference>
<name>A0A100WF93_MYCCR</name>
<dbReference type="InterPro" id="IPR036513">
    <property type="entry name" value="STAS_dom_sf"/>
</dbReference>
<dbReference type="PANTHER" id="PTHR33495">
    <property type="entry name" value="ANTI-SIGMA FACTOR ANTAGONIST TM_1081-RELATED-RELATED"/>
    <property type="match status" value="1"/>
</dbReference>
<accession>A0A100WF93</accession>
<reference evidence="3" key="2">
    <citation type="submission" date="2016-02" db="EMBL/GenBank/DDBJ databases">
        <title>Draft genome sequence of five rapidly growing Mycobacterium species.</title>
        <authorList>
            <person name="Katahira K."/>
            <person name="Gotou Y."/>
            <person name="Iida K."/>
            <person name="Ogura Y."/>
            <person name="Hayashi T."/>
        </authorList>
    </citation>
    <scope>NUCLEOTIDE SEQUENCE [LARGE SCALE GENOMIC DNA]</scope>
    <source>
        <strain evidence="3">JCM15298</strain>
    </source>
</reference>
<sequence length="133" mass="14158">MPDLTSDVSSDHFERSPSPFMCAQTWHDTTVVIGCSGVVDMLTVPDFNQVIATALDKQPSAVIIDLTEITFFASCGMATLVNTQDQVPSDVALIVVADGPVTRRPLELVGLAAVLTIRPTLDDAFEQLPAGQA</sequence>
<dbReference type="Gene3D" id="3.30.750.24">
    <property type="entry name" value="STAS domain"/>
    <property type="match status" value="1"/>
</dbReference>
<organism evidence="2 3">
    <name type="scientific">Mycolicibacterium canariasense</name>
    <name type="common">Mycobacterium canariasense</name>
    <dbReference type="NCBI Taxonomy" id="228230"/>
    <lineage>
        <taxon>Bacteria</taxon>
        <taxon>Bacillati</taxon>
        <taxon>Actinomycetota</taxon>
        <taxon>Actinomycetes</taxon>
        <taxon>Mycobacteriales</taxon>
        <taxon>Mycobacteriaceae</taxon>
        <taxon>Mycolicibacterium</taxon>
    </lineage>
</organism>
<keyword evidence="3" id="KW-1185">Reference proteome</keyword>
<evidence type="ECO:0000313" key="2">
    <source>
        <dbReference type="EMBL" id="GAS97006.1"/>
    </source>
</evidence>
<dbReference type="CDD" id="cd07043">
    <property type="entry name" value="STAS_anti-anti-sigma_factors"/>
    <property type="match status" value="1"/>
</dbReference>
<dbReference type="Proteomes" id="UP000069443">
    <property type="component" value="Unassembled WGS sequence"/>
</dbReference>
<feature type="domain" description="STAS" evidence="1">
    <location>
        <begin position="31"/>
        <end position="128"/>
    </location>
</feature>
<dbReference type="InterPro" id="IPR002645">
    <property type="entry name" value="STAS_dom"/>
</dbReference>
<dbReference type="AlphaFoldDB" id="A0A100WF93"/>
<dbReference type="SUPFAM" id="SSF52091">
    <property type="entry name" value="SpoIIaa-like"/>
    <property type="match status" value="1"/>
</dbReference>
<dbReference type="PROSITE" id="PS50801">
    <property type="entry name" value="STAS"/>
    <property type="match status" value="1"/>
</dbReference>
<dbReference type="GO" id="GO:0043856">
    <property type="term" value="F:anti-sigma factor antagonist activity"/>
    <property type="evidence" value="ECO:0007669"/>
    <property type="project" value="TreeGrafter"/>
</dbReference>
<evidence type="ECO:0000259" key="1">
    <source>
        <dbReference type="PROSITE" id="PS50801"/>
    </source>
</evidence>
<gene>
    <name evidence="2" type="ORF">RMCC_3972</name>
</gene>
<protein>
    <submittedName>
        <fullName evidence="2">Anti-anti-sigma factor</fullName>
    </submittedName>
</protein>
<dbReference type="OrthoDB" id="3393696at2"/>
<reference evidence="3" key="1">
    <citation type="journal article" date="2016" name="Genome Announc.">
        <title>Draft Genome Sequences of Five Rapidly Growing Mycobacterium Species, M. thermoresistibile, M. fortuitum subsp. acetamidolyticum, M. canariasense, M. brisbanense, and M. novocastrense.</title>
        <authorList>
            <person name="Katahira K."/>
            <person name="Ogura Y."/>
            <person name="Gotoh Y."/>
            <person name="Hayashi T."/>
        </authorList>
    </citation>
    <scope>NUCLEOTIDE SEQUENCE [LARGE SCALE GENOMIC DNA]</scope>
    <source>
        <strain evidence="3">JCM15298</strain>
    </source>
</reference>
<comment type="caution">
    <text evidence="2">The sequence shown here is derived from an EMBL/GenBank/DDBJ whole genome shotgun (WGS) entry which is preliminary data.</text>
</comment>
<dbReference type="EMBL" id="BCSY01000065">
    <property type="protein sequence ID" value="GAS97006.1"/>
    <property type="molecule type" value="Genomic_DNA"/>
</dbReference>
<proteinExistence type="predicted"/>
<dbReference type="PANTHER" id="PTHR33495:SF13">
    <property type="entry name" value="ANTI-SIGMA-F FACTOR ANTAGONIST RSFB"/>
    <property type="match status" value="1"/>
</dbReference>